<feature type="compositionally biased region" description="Gly residues" evidence="2">
    <location>
        <begin position="1"/>
        <end position="13"/>
    </location>
</feature>
<dbReference type="AlphaFoldDB" id="A0AAV5EMF6"/>
<dbReference type="InterPro" id="IPR003165">
    <property type="entry name" value="Piwi"/>
</dbReference>
<reference evidence="5" key="2">
    <citation type="submission" date="2021-12" db="EMBL/GenBank/DDBJ databases">
        <title>Resequencing data analysis of finger millet.</title>
        <authorList>
            <person name="Hatakeyama M."/>
            <person name="Aluri S."/>
            <person name="Balachadran M.T."/>
            <person name="Sivarajan S.R."/>
            <person name="Poveda L."/>
            <person name="Shimizu-Inatsugi R."/>
            <person name="Schlapbach R."/>
            <person name="Sreeman S.M."/>
            <person name="Shimizu K.K."/>
        </authorList>
    </citation>
    <scope>NUCLEOTIDE SEQUENCE</scope>
</reference>
<proteinExistence type="inferred from homology"/>
<feature type="compositionally biased region" description="Low complexity" evidence="2">
    <location>
        <begin position="76"/>
        <end position="92"/>
    </location>
</feature>
<feature type="compositionally biased region" description="Low complexity" evidence="2">
    <location>
        <begin position="168"/>
        <end position="193"/>
    </location>
</feature>
<dbReference type="SUPFAM" id="SSF53098">
    <property type="entry name" value="Ribonuclease H-like"/>
    <property type="match status" value="1"/>
</dbReference>
<dbReference type="PROSITE" id="PS50822">
    <property type="entry name" value="PIWI"/>
    <property type="match status" value="1"/>
</dbReference>
<dbReference type="InterPro" id="IPR036085">
    <property type="entry name" value="PAZ_dom_sf"/>
</dbReference>
<dbReference type="Gene3D" id="3.30.420.10">
    <property type="entry name" value="Ribonuclease H-like superfamily/Ribonuclease H"/>
    <property type="match status" value="1"/>
</dbReference>
<reference evidence="5" key="1">
    <citation type="journal article" date="2018" name="DNA Res.">
        <title>Multiple hybrid de novo genome assembly of finger millet, an orphan allotetraploid crop.</title>
        <authorList>
            <person name="Hatakeyama M."/>
            <person name="Aluri S."/>
            <person name="Balachadran M.T."/>
            <person name="Sivarajan S.R."/>
            <person name="Patrignani A."/>
            <person name="Gruter S."/>
            <person name="Poveda L."/>
            <person name="Shimizu-Inatsugi R."/>
            <person name="Baeten J."/>
            <person name="Francoijs K.J."/>
            <person name="Nataraja K.N."/>
            <person name="Reddy Y.A.N."/>
            <person name="Phadnis S."/>
            <person name="Ravikumar R.L."/>
            <person name="Schlapbach R."/>
            <person name="Sreeman S.M."/>
            <person name="Shimizu K.K."/>
        </authorList>
    </citation>
    <scope>NUCLEOTIDE SEQUENCE</scope>
</reference>
<feature type="compositionally biased region" description="Polar residues" evidence="2">
    <location>
        <begin position="62"/>
        <end position="72"/>
    </location>
</feature>
<gene>
    <name evidence="5" type="primary">gb11399</name>
    <name evidence="5" type="ORF">PR202_gb11399</name>
</gene>
<evidence type="ECO:0008006" key="7">
    <source>
        <dbReference type="Google" id="ProtNLM"/>
    </source>
</evidence>
<feature type="compositionally biased region" description="Gly residues" evidence="2">
    <location>
        <begin position="96"/>
        <end position="114"/>
    </location>
</feature>
<organism evidence="5 6">
    <name type="scientific">Eleusine coracana subsp. coracana</name>
    <dbReference type="NCBI Taxonomy" id="191504"/>
    <lineage>
        <taxon>Eukaryota</taxon>
        <taxon>Viridiplantae</taxon>
        <taxon>Streptophyta</taxon>
        <taxon>Embryophyta</taxon>
        <taxon>Tracheophyta</taxon>
        <taxon>Spermatophyta</taxon>
        <taxon>Magnoliopsida</taxon>
        <taxon>Liliopsida</taxon>
        <taxon>Poales</taxon>
        <taxon>Poaceae</taxon>
        <taxon>PACMAD clade</taxon>
        <taxon>Chloridoideae</taxon>
        <taxon>Cynodonteae</taxon>
        <taxon>Eleusininae</taxon>
        <taxon>Eleusine</taxon>
    </lineage>
</organism>
<dbReference type="Pfam" id="PF16488">
    <property type="entry name" value="ArgoL2"/>
    <property type="match status" value="1"/>
</dbReference>
<dbReference type="EMBL" id="BQKI01000076">
    <property type="protein sequence ID" value="GJN23726.1"/>
    <property type="molecule type" value="Genomic_DNA"/>
</dbReference>
<dbReference type="CDD" id="cd02846">
    <property type="entry name" value="PAZ_argonaute_like"/>
    <property type="match status" value="1"/>
</dbReference>
<evidence type="ECO:0000259" key="4">
    <source>
        <dbReference type="PROSITE" id="PS50822"/>
    </source>
</evidence>
<dbReference type="PANTHER" id="PTHR22891">
    <property type="entry name" value="EUKARYOTIC TRANSLATION INITIATION FACTOR 2C"/>
    <property type="match status" value="1"/>
</dbReference>
<name>A0AAV5EMF6_ELECO</name>
<dbReference type="Pfam" id="PF02171">
    <property type="entry name" value="Piwi"/>
    <property type="match status" value="1"/>
</dbReference>
<dbReference type="Gene3D" id="2.170.260.10">
    <property type="entry name" value="paz domain"/>
    <property type="match status" value="1"/>
</dbReference>
<dbReference type="InterPro" id="IPR032472">
    <property type="entry name" value="ArgoL2"/>
</dbReference>
<evidence type="ECO:0000256" key="2">
    <source>
        <dbReference type="SAM" id="MobiDB-lite"/>
    </source>
</evidence>
<feature type="domain" description="PAZ" evidence="3">
    <location>
        <begin position="371"/>
        <end position="481"/>
    </location>
</feature>
<dbReference type="InterPro" id="IPR012337">
    <property type="entry name" value="RNaseH-like_sf"/>
</dbReference>
<dbReference type="GO" id="GO:0003723">
    <property type="term" value="F:RNA binding"/>
    <property type="evidence" value="ECO:0007669"/>
    <property type="project" value="InterPro"/>
</dbReference>
<feature type="compositionally biased region" description="Gly residues" evidence="2">
    <location>
        <begin position="23"/>
        <end position="33"/>
    </location>
</feature>
<evidence type="ECO:0000259" key="3">
    <source>
        <dbReference type="PROSITE" id="PS50821"/>
    </source>
</evidence>
<feature type="region of interest" description="Disordered" evidence="2">
    <location>
        <begin position="1"/>
        <end position="141"/>
    </location>
</feature>
<accession>A0AAV5EMF6</accession>
<evidence type="ECO:0000256" key="1">
    <source>
        <dbReference type="ARBA" id="ARBA00008201"/>
    </source>
</evidence>
<feature type="compositionally biased region" description="Gly residues" evidence="2">
    <location>
        <begin position="124"/>
        <end position="138"/>
    </location>
</feature>
<dbReference type="SUPFAM" id="SSF101690">
    <property type="entry name" value="PAZ domain"/>
    <property type="match status" value="1"/>
</dbReference>
<dbReference type="Gene3D" id="3.40.50.2300">
    <property type="match status" value="1"/>
</dbReference>
<evidence type="ECO:0000313" key="6">
    <source>
        <dbReference type="Proteomes" id="UP001054889"/>
    </source>
</evidence>
<comment type="caution">
    <text evidence="5">The sequence shown here is derived from an EMBL/GenBank/DDBJ whole genome shotgun (WGS) entry which is preliminary data.</text>
</comment>
<dbReference type="InterPro" id="IPR032474">
    <property type="entry name" value="Argonaute_N"/>
</dbReference>
<feature type="region of interest" description="Disordered" evidence="2">
    <location>
        <begin position="161"/>
        <end position="194"/>
    </location>
</feature>
<evidence type="ECO:0000313" key="5">
    <source>
        <dbReference type="EMBL" id="GJN23726.1"/>
    </source>
</evidence>
<feature type="domain" description="Piwi" evidence="4">
    <location>
        <begin position="520"/>
        <end position="740"/>
    </location>
</feature>
<dbReference type="Proteomes" id="UP001054889">
    <property type="component" value="Unassembled WGS sequence"/>
</dbReference>
<protein>
    <recommendedName>
        <fullName evidence="7">Protein argonaute 5</fullName>
    </recommendedName>
</protein>
<dbReference type="PROSITE" id="PS50821">
    <property type="entry name" value="PAZ"/>
    <property type="match status" value="1"/>
</dbReference>
<sequence>MSTRGGGRGGGGRRGGRGDHGSGGRGGDGGGRGTADPRPGVHYGGGRGDAGHGRGRGGAVPDSQSTEATTATRVLEATSAAQAEGAAAAPPEHGGGRGNRGGAVRGGRGAGESGGQCHALQPAGGRGGYQGAAQGQGRGQVMTPATAAEVGALSRDVERKMAVSEAQAAPRVGPSSSSAAPAPVQAPPAASSVQGMMAPEARLPPTSSKALVFPARPGYGTAGRRCRVRANHFLVQAADRDIYHYDVTITPESNSRERNRWIINELVKLHKQHLDGRLPVYDGRKGLFTAGPLPFQSKQFALKLTNPDRANQGEKEYNVTIKDAAKLDLYSLQQFLAGRQRELPQDTIQALDIALRESPNISATAFYKVQPIIEFAMEYLSLCDASRRLSDLDRIKLKKALKGVKVVATHRRDKSIRYRITGIPSAPLKDLMFDQDGRRVVNRNNYGNDCYAKEFGVKVANQLTLVEARVLPAPRQMNVTPSVDIRQGRPDNLEPSIRSIYKDSAEVIGQQDPKGGHLELLIIILPDMSGSYGRIKRLCETELGIITQCCAPKNVRKGGKQYLENLALKINVGGRNTVLEDALNKRIPLLTDLPTIVFGADVTHPPAGESSSPSIAAVVASMDWPQVTKYKCLISAQGPREEIINNLYTEVRDSAKGIVRGGMVRELLISFYKSTGCKPSRIIFYRDGVSEGQFSQILLYEMDAIRRACASLQEGYLPKVTFVVVQKRHHTRLFLEDHRS</sequence>
<dbReference type="Pfam" id="PF16486">
    <property type="entry name" value="ArgoN"/>
    <property type="match status" value="1"/>
</dbReference>
<keyword evidence="6" id="KW-1185">Reference proteome</keyword>
<dbReference type="InterPro" id="IPR003100">
    <property type="entry name" value="PAZ_dom"/>
</dbReference>
<comment type="similarity">
    <text evidence="1">Belongs to the argonaute family. Ago subfamily.</text>
</comment>
<dbReference type="InterPro" id="IPR036397">
    <property type="entry name" value="RNaseH_sf"/>
</dbReference>
<dbReference type="SMART" id="SM00950">
    <property type="entry name" value="Piwi"/>
    <property type="match status" value="1"/>
</dbReference>